<dbReference type="InterPro" id="IPR050991">
    <property type="entry name" value="ECM_Regulatory_Proteins"/>
</dbReference>
<sequence length="147" mass="16477">MTLSYYLVTDLQPCSEYEFKVQVLLWGMQPGPFSDTVKVKTTSVTTSPPRNIQHVSKGTDRIQITWETPVTYCLAVTSYKINYKEDTQLNFQSVVTGNVHSYLLTGLSPSITYDIKLQAHSTEDGDGQFSVLQSVRISIFRPTGMVA</sequence>
<dbReference type="Proteomes" id="UP001159405">
    <property type="component" value="Unassembled WGS sequence"/>
</dbReference>
<evidence type="ECO:0000313" key="4">
    <source>
        <dbReference type="Proteomes" id="UP001159405"/>
    </source>
</evidence>
<name>A0ABN8NE72_9CNID</name>
<dbReference type="SMART" id="SM00060">
    <property type="entry name" value="FN3"/>
    <property type="match status" value="1"/>
</dbReference>
<accession>A0ABN8NE72</accession>
<dbReference type="CDD" id="cd00063">
    <property type="entry name" value="FN3"/>
    <property type="match status" value="1"/>
</dbReference>
<evidence type="ECO:0000259" key="2">
    <source>
        <dbReference type="PROSITE" id="PS50853"/>
    </source>
</evidence>
<dbReference type="PROSITE" id="PS50853">
    <property type="entry name" value="FN3"/>
    <property type="match status" value="2"/>
</dbReference>
<dbReference type="InterPro" id="IPR003961">
    <property type="entry name" value="FN3_dom"/>
</dbReference>
<keyword evidence="1" id="KW-0677">Repeat</keyword>
<evidence type="ECO:0000313" key="3">
    <source>
        <dbReference type="EMBL" id="CAH3105782.1"/>
    </source>
</evidence>
<feature type="domain" description="Fibronectin type-III" evidence="2">
    <location>
        <begin position="48"/>
        <end position="143"/>
    </location>
</feature>
<dbReference type="PANTHER" id="PTHR46708:SF11">
    <property type="entry name" value="RECEPTOR-TYPE TYROSINE-PROTEIN PHOSPHATASE ETA-LIKE"/>
    <property type="match status" value="1"/>
</dbReference>
<dbReference type="Gene3D" id="2.60.40.10">
    <property type="entry name" value="Immunoglobulins"/>
    <property type="match status" value="2"/>
</dbReference>
<protein>
    <recommendedName>
        <fullName evidence="2">Fibronectin type-III domain-containing protein</fullName>
    </recommendedName>
</protein>
<dbReference type="InterPro" id="IPR013783">
    <property type="entry name" value="Ig-like_fold"/>
</dbReference>
<dbReference type="InterPro" id="IPR036116">
    <property type="entry name" value="FN3_sf"/>
</dbReference>
<evidence type="ECO:0000256" key="1">
    <source>
        <dbReference type="ARBA" id="ARBA00022737"/>
    </source>
</evidence>
<dbReference type="PANTHER" id="PTHR46708">
    <property type="entry name" value="TENASCIN"/>
    <property type="match status" value="1"/>
</dbReference>
<reference evidence="3 4" key="1">
    <citation type="submission" date="2022-05" db="EMBL/GenBank/DDBJ databases">
        <authorList>
            <consortium name="Genoscope - CEA"/>
            <person name="William W."/>
        </authorList>
    </citation>
    <scope>NUCLEOTIDE SEQUENCE [LARGE SCALE GENOMIC DNA]</scope>
</reference>
<organism evidence="3 4">
    <name type="scientific">Porites lobata</name>
    <dbReference type="NCBI Taxonomy" id="104759"/>
    <lineage>
        <taxon>Eukaryota</taxon>
        <taxon>Metazoa</taxon>
        <taxon>Cnidaria</taxon>
        <taxon>Anthozoa</taxon>
        <taxon>Hexacorallia</taxon>
        <taxon>Scleractinia</taxon>
        <taxon>Fungiina</taxon>
        <taxon>Poritidae</taxon>
        <taxon>Porites</taxon>
    </lineage>
</organism>
<feature type="domain" description="Fibronectin type-III" evidence="2">
    <location>
        <begin position="1"/>
        <end position="44"/>
    </location>
</feature>
<keyword evidence="4" id="KW-1185">Reference proteome</keyword>
<proteinExistence type="predicted"/>
<gene>
    <name evidence="3" type="ORF">PLOB_00013856</name>
</gene>
<dbReference type="Pfam" id="PF00041">
    <property type="entry name" value="fn3"/>
    <property type="match status" value="1"/>
</dbReference>
<comment type="caution">
    <text evidence="3">The sequence shown here is derived from an EMBL/GenBank/DDBJ whole genome shotgun (WGS) entry which is preliminary data.</text>
</comment>
<dbReference type="SUPFAM" id="SSF49265">
    <property type="entry name" value="Fibronectin type III"/>
    <property type="match status" value="1"/>
</dbReference>
<dbReference type="EMBL" id="CALNXK010000018">
    <property type="protein sequence ID" value="CAH3105782.1"/>
    <property type="molecule type" value="Genomic_DNA"/>
</dbReference>